<evidence type="ECO:0000256" key="1">
    <source>
        <dbReference type="ARBA" id="ARBA00022553"/>
    </source>
</evidence>
<dbReference type="CDD" id="cd06170">
    <property type="entry name" value="LuxR_C_like"/>
    <property type="match status" value="1"/>
</dbReference>
<dbReference type="RefSeq" id="WP_068771018.1">
    <property type="nucleotide sequence ID" value="NZ_CP109796.1"/>
</dbReference>
<reference evidence="8 9" key="1">
    <citation type="submission" date="2016-01" db="EMBL/GenBank/DDBJ databases">
        <title>High potential of lignocellulose degradation of a new Verrucomicrobia species.</title>
        <authorList>
            <person name="Wang Y."/>
            <person name="Shi Y."/>
            <person name="Qiu Z."/>
            <person name="Liu S."/>
            <person name="Yang H."/>
        </authorList>
    </citation>
    <scope>NUCLEOTIDE SEQUENCE [LARGE SCALE GENOMIC DNA]</scope>
    <source>
        <strain evidence="8 9">TSB47</strain>
    </source>
</reference>
<dbReference type="GO" id="GO:0000160">
    <property type="term" value="P:phosphorelay signal transduction system"/>
    <property type="evidence" value="ECO:0007669"/>
    <property type="project" value="InterPro"/>
</dbReference>
<evidence type="ECO:0000259" key="6">
    <source>
        <dbReference type="PROSITE" id="PS50043"/>
    </source>
</evidence>
<dbReference type="PRINTS" id="PR00038">
    <property type="entry name" value="HTHLUXR"/>
</dbReference>
<dbReference type="PROSITE" id="PS50043">
    <property type="entry name" value="HTH_LUXR_2"/>
    <property type="match status" value="1"/>
</dbReference>
<dbReference type="InterPro" id="IPR011006">
    <property type="entry name" value="CheY-like_superfamily"/>
</dbReference>
<dbReference type="InterPro" id="IPR016032">
    <property type="entry name" value="Sig_transdc_resp-reg_C-effctor"/>
</dbReference>
<evidence type="ECO:0000256" key="2">
    <source>
        <dbReference type="ARBA" id="ARBA00023015"/>
    </source>
</evidence>
<evidence type="ECO:0000313" key="9">
    <source>
        <dbReference type="Proteomes" id="UP000078486"/>
    </source>
</evidence>
<accession>A0A178IHF8</accession>
<dbReference type="GO" id="GO:0003677">
    <property type="term" value="F:DNA binding"/>
    <property type="evidence" value="ECO:0007669"/>
    <property type="project" value="UniProtKB-KW"/>
</dbReference>
<evidence type="ECO:0000313" key="8">
    <source>
        <dbReference type="EMBL" id="OAM89051.1"/>
    </source>
</evidence>
<dbReference type="SMART" id="SM00421">
    <property type="entry name" value="HTH_LUXR"/>
    <property type="match status" value="1"/>
</dbReference>
<dbReference type="GO" id="GO:0006355">
    <property type="term" value="P:regulation of DNA-templated transcription"/>
    <property type="evidence" value="ECO:0007669"/>
    <property type="project" value="InterPro"/>
</dbReference>
<proteinExistence type="predicted"/>
<evidence type="ECO:0000256" key="5">
    <source>
        <dbReference type="PROSITE-ProRule" id="PRU00169"/>
    </source>
</evidence>
<keyword evidence="1 5" id="KW-0597">Phosphoprotein</keyword>
<dbReference type="STRING" id="1184151.AW736_15260"/>
<feature type="domain" description="HTH luxR-type" evidence="6">
    <location>
        <begin position="148"/>
        <end position="211"/>
    </location>
</feature>
<evidence type="ECO:0000256" key="3">
    <source>
        <dbReference type="ARBA" id="ARBA00023125"/>
    </source>
</evidence>
<dbReference type="Gene3D" id="3.40.50.2300">
    <property type="match status" value="1"/>
</dbReference>
<keyword evidence="2" id="KW-0805">Transcription regulation</keyword>
<gene>
    <name evidence="8" type="ORF">AW736_15260</name>
</gene>
<dbReference type="Pfam" id="PF00196">
    <property type="entry name" value="GerE"/>
    <property type="match status" value="1"/>
</dbReference>
<dbReference type="PANTHER" id="PTHR43214:SF41">
    <property type="entry name" value="NITRATE_NITRITE RESPONSE REGULATOR PROTEIN NARP"/>
    <property type="match status" value="1"/>
</dbReference>
<dbReference type="OrthoDB" id="190609at2"/>
<keyword evidence="4" id="KW-0804">Transcription</keyword>
<feature type="modified residue" description="4-aspartylphosphate" evidence="5">
    <location>
        <position position="55"/>
    </location>
</feature>
<dbReference type="PANTHER" id="PTHR43214">
    <property type="entry name" value="TWO-COMPONENT RESPONSE REGULATOR"/>
    <property type="match status" value="1"/>
</dbReference>
<keyword evidence="3" id="KW-0238">DNA-binding</keyword>
<name>A0A178IHF8_9BACT</name>
<dbReference type="PROSITE" id="PS50110">
    <property type="entry name" value="RESPONSE_REGULATORY"/>
    <property type="match status" value="1"/>
</dbReference>
<keyword evidence="9" id="KW-1185">Reference proteome</keyword>
<sequence length="211" mass="23345">MPISVAIVEDNSDLAEEITQIITDAPDLQLACCCRNVRAALSRIPAAEPDVVIMDINLPDGSGIEATARLKQQLPRTEVMIFTIYEDSDEIFHALEAGASGYLLKRAPTDELLRSIRDIMDGNVPMTSEVARKVIQSFQKKRMGSQVVNATADRLTPRETDILELLAKGFPSKEIASLRCISVQTVNSHLKNIYDKLHVHSRTEAVIKYLG</sequence>
<evidence type="ECO:0000256" key="4">
    <source>
        <dbReference type="ARBA" id="ARBA00023163"/>
    </source>
</evidence>
<dbReference type="InterPro" id="IPR039420">
    <property type="entry name" value="WalR-like"/>
</dbReference>
<dbReference type="SUPFAM" id="SSF46894">
    <property type="entry name" value="C-terminal effector domain of the bipartite response regulators"/>
    <property type="match status" value="1"/>
</dbReference>
<dbReference type="AlphaFoldDB" id="A0A178IHF8"/>
<dbReference type="Proteomes" id="UP000078486">
    <property type="component" value="Unassembled WGS sequence"/>
</dbReference>
<dbReference type="Pfam" id="PF00072">
    <property type="entry name" value="Response_reg"/>
    <property type="match status" value="1"/>
</dbReference>
<dbReference type="InterPro" id="IPR058245">
    <property type="entry name" value="NreC/VraR/RcsB-like_REC"/>
</dbReference>
<evidence type="ECO:0008006" key="10">
    <source>
        <dbReference type="Google" id="ProtNLM"/>
    </source>
</evidence>
<dbReference type="EMBL" id="LRRQ01000108">
    <property type="protein sequence ID" value="OAM89051.1"/>
    <property type="molecule type" value="Genomic_DNA"/>
</dbReference>
<evidence type="ECO:0000259" key="7">
    <source>
        <dbReference type="PROSITE" id="PS50110"/>
    </source>
</evidence>
<feature type="domain" description="Response regulatory" evidence="7">
    <location>
        <begin position="4"/>
        <end position="120"/>
    </location>
</feature>
<comment type="caution">
    <text evidence="8">The sequence shown here is derived from an EMBL/GenBank/DDBJ whole genome shotgun (WGS) entry which is preliminary data.</text>
</comment>
<dbReference type="SMART" id="SM00448">
    <property type="entry name" value="REC"/>
    <property type="match status" value="1"/>
</dbReference>
<protein>
    <recommendedName>
        <fullName evidence="10">LuxR family transcriptional regulator</fullName>
    </recommendedName>
</protein>
<dbReference type="InterPro" id="IPR000792">
    <property type="entry name" value="Tscrpt_reg_LuxR_C"/>
</dbReference>
<organism evidence="8 9">
    <name type="scientific">Termitidicoccus mucosus</name>
    <dbReference type="NCBI Taxonomy" id="1184151"/>
    <lineage>
        <taxon>Bacteria</taxon>
        <taxon>Pseudomonadati</taxon>
        <taxon>Verrucomicrobiota</taxon>
        <taxon>Opitutia</taxon>
        <taxon>Opitutales</taxon>
        <taxon>Opitutaceae</taxon>
        <taxon>Termitidicoccus</taxon>
    </lineage>
</organism>
<dbReference type="SUPFAM" id="SSF52172">
    <property type="entry name" value="CheY-like"/>
    <property type="match status" value="1"/>
</dbReference>
<dbReference type="CDD" id="cd17535">
    <property type="entry name" value="REC_NarL-like"/>
    <property type="match status" value="1"/>
</dbReference>
<dbReference type="InterPro" id="IPR001789">
    <property type="entry name" value="Sig_transdc_resp-reg_receiver"/>
</dbReference>